<gene>
    <name evidence="3" type="ORF">KTO63_06390</name>
</gene>
<feature type="domain" description="CHAT" evidence="1">
    <location>
        <begin position="1168"/>
        <end position="1443"/>
    </location>
</feature>
<evidence type="ECO:0000259" key="2">
    <source>
        <dbReference type="Pfam" id="PF24096"/>
    </source>
</evidence>
<feature type="domain" description="DUF7379" evidence="2">
    <location>
        <begin position="167"/>
        <end position="245"/>
    </location>
</feature>
<dbReference type="PANTHER" id="PTHR11440">
    <property type="entry name" value="LECITHIN-CHOLESTEROL ACYLTRANSFERASE-RELATED"/>
    <property type="match status" value="1"/>
</dbReference>
<protein>
    <submittedName>
        <fullName evidence="3">CHAT domain-containing protein</fullName>
    </submittedName>
</protein>
<dbReference type="EMBL" id="JAHSPG010000003">
    <property type="protein sequence ID" value="MBV4356773.1"/>
    <property type="molecule type" value="Genomic_DNA"/>
</dbReference>
<dbReference type="Pfam" id="PF20308">
    <property type="entry name" value="TPR-S"/>
    <property type="match status" value="1"/>
</dbReference>
<dbReference type="InterPro" id="IPR024983">
    <property type="entry name" value="CHAT_dom"/>
</dbReference>
<dbReference type="RefSeq" id="WP_217790412.1">
    <property type="nucleotide sequence ID" value="NZ_JAHSPG010000003.1"/>
</dbReference>
<dbReference type="InterPro" id="IPR003386">
    <property type="entry name" value="LACT/PDAT_acylTrfase"/>
</dbReference>
<comment type="caution">
    <text evidence="3">The sequence shown here is derived from an EMBL/GenBank/DDBJ whole genome shotgun (WGS) entry which is preliminary data.</text>
</comment>
<evidence type="ECO:0000259" key="1">
    <source>
        <dbReference type="Pfam" id="PF12770"/>
    </source>
</evidence>
<dbReference type="Pfam" id="PF02450">
    <property type="entry name" value="LCAT"/>
    <property type="match status" value="1"/>
</dbReference>
<evidence type="ECO:0000313" key="4">
    <source>
        <dbReference type="Proteomes" id="UP000812270"/>
    </source>
</evidence>
<proteinExistence type="predicted"/>
<keyword evidence="4" id="KW-1185">Reference proteome</keyword>
<dbReference type="Pfam" id="PF12770">
    <property type="entry name" value="CHAT"/>
    <property type="match status" value="1"/>
</dbReference>
<reference evidence="3" key="1">
    <citation type="submission" date="2021-06" db="EMBL/GenBank/DDBJ databases">
        <authorList>
            <person name="Huq M.A."/>
        </authorList>
    </citation>
    <scope>NUCLEOTIDE SEQUENCE</scope>
    <source>
        <strain evidence="3">MAH-26</strain>
    </source>
</reference>
<dbReference type="Proteomes" id="UP000812270">
    <property type="component" value="Unassembled WGS sequence"/>
</dbReference>
<dbReference type="GO" id="GO:0006629">
    <property type="term" value="P:lipid metabolic process"/>
    <property type="evidence" value="ECO:0007669"/>
    <property type="project" value="InterPro"/>
</dbReference>
<name>A0A9E2S8A3_9BACT</name>
<dbReference type="InterPro" id="IPR055803">
    <property type="entry name" value="DUF7379"/>
</dbReference>
<dbReference type="GO" id="GO:0008374">
    <property type="term" value="F:O-acyltransferase activity"/>
    <property type="evidence" value="ECO:0007669"/>
    <property type="project" value="InterPro"/>
</dbReference>
<accession>A0A9E2S8A3</accession>
<dbReference type="InterPro" id="IPR046880">
    <property type="entry name" value="TPR-S"/>
</dbReference>
<sequence length="1780" mass="197404">MTQLNPKQLIVKGELKNAGVSSIKGAELKASYQIGAATRGTQDSHAIDLDNPDHLLEFVFDDDSSWMCDAATLHELFPDVNIPNRAGEFVVPTAIANVDSERGIVGQAALKLLNVFVKKSVPDGVKSIAERLEDKLVGKTEGLCVFNSDFSLGKYQPDDKASDSPVLLFIHGTNSNTVGAYQKFKGSQVWDFMQSSYKKVLAFEHRTLTQSPLRNVLDLVKQLPVEANLHIISHSRGGLLGDIICRYSKEDDKSFLGFTDEHIRLLKIEGRDDDINCIKELDREFGKRKIKVKKFIRVACPAAGTRLASKRLDNIFNAFFNLLGGAANPVADILKELVAETVKTKEDANALPGIEAMSPDSPFVKVLNDRSDNAAIGGGSLAVISGNGKIGLSVKSFGIILGKLFFGQRNDLVVNTDSMYLGTRRNGNIQYFFDQGGDVNHFNYFFNAKTRAAINEALKADDGVAIPGFTSVNQYDVPASDRAFLGIEHGELPPFPNVPTGNKPIVVLLPGIMGSNLSKGKDKVWLNYGASLLGGLFRMERLDDNSITATSLIATSYKQLATRLSHNYDVVVYPFDWRKQLNECASDFNDKIVELLKYNQPIKIIGHSMGGVLVRDFIINHNDTWTKLNASSGFRLLYLGSPLGGSYRILTVLFGNDSIINSLNMLDMKHTKKELLTMFSSFPGILSLLPLTTDDKNDFGKLDTWKNMADALGDGDWPLPSKDLLDTFTKYRDNIVAKTDDIDYSNIVYIAGKDKATPSGYFNDNIPPRTELVFLSTGEGDQSVTWELGIPKKLDKKQVYYVGVSHGALANEPKIFDGIEQILANGSTAALTNERPVVRGSEQQFRMPVVHNFDLSERGVSNTILGISGENVQQPSQVPLSVSISCGCLDYASYHVLAGHFLNDGILYAEAAINNALDNNLVKRHTLGIYPGEIGTNTIVSGNEETDRISGAIIVGLGEPGKLTPYLLTTTVEKGILKHLLNINNKKLGKIEIGISTLMIGCGYGGLSIENSIKAIIEGVNSANAKMLKVQKDDEAVKLVQNLEFVELYEDKALSCLYTLTKIENNENSSYNIRIANRKIREMFGAQKNLISTAISEAWWNRVSVDFKTTKDIYKYNDKDVVKEVSSIVFNVSTGDAREEENEMFSSTPLIDLFIEQMSTQNNWNATYAKTLFELMIPNEFKQNLKKKGSILWVLDKNAASYPWELLQDSTSDAKPLCINAGMIRQLATTNYRADIRRASADLALIVADPVLGGFLPQLKGAEKEGSNVEKLLEVNNYNKISIIGQTAAEIIPALYSNEFKIIHLAGHGLFDPTSVNDSGMVIGKNLFLSVNAIKQMSTVPELVFVNCCHLGKVDAAYENYFANRYRLAANIGTELIEMGVKAVIAAGWAVADDAASEFAIKFYSEMLSGETFGEAVKKARGVIFEKFGGSNNTWGAYQCYGDPYYKLKSRTSRSTKKEEAPVFLIRDEAEIQLINLRRNLDTRLSTSNKSKAKLKMISAAVDKAEIRSGKTLEQEALIYYELGEYESAIVKFDLLRAEEHADFSVSALEKYCIAKAKKLVVDYKLSNNKLSVTAEIDGIVNELQKLSVINKTSERLNLIAETYKRKALVSKDKKEKLAAYANAMDFYEQAIEKRSDNIKALCNLMVLRISLTDKKEKAAADKKINLKYLRRIKSRMMSLANYNRKLDYWESMEYLWAYLSWIVMGGDVAKIDADHTWKGFVNWYKKNWKDAASKGKQLTEIENLEMLSDVIANSSLSYRAALKERVDALREGVEKLLLS</sequence>
<feature type="domain" description="DUF7379" evidence="2">
    <location>
        <begin position="286"/>
        <end position="368"/>
    </location>
</feature>
<evidence type="ECO:0000313" key="3">
    <source>
        <dbReference type="EMBL" id="MBV4356773.1"/>
    </source>
</evidence>
<organism evidence="3 4">
    <name type="scientific">Pinibacter aurantiacus</name>
    <dbReference type="NCBI Taxonomy" id="2851599"/>
    <lineage>
        <taxon>Bacteria</taxon>
        <taxon>Pseudomonadati</taxon>
        <taxon>Bacteroidota</taxon>
        <taxon>Chitinophagia</taxon>
        <taxon>Chitinophagales</taxon>
        <taxon>Chitinophagaceae</taxon>
        <taxon>Pinibacter</taxon>
    </lineage>
</organism>
<dbReference type="Pfam" id="PF24096">
    <property type="entry name" value="DUF7379"/>
    <property type="match status" value="2"/>
</dbReference>